<reference evidence="2" key="1">
    <citation type="submission" date="2019-04" db="EMBL/GenBank/DDBJ databases">
        <title>Genome assembly of Zosterops borbonicus 15179.</title>
        <authorList>
            <person name="Leroy T."/>
            <person name="Anselmetti Y."/>
            <person name="Tilak M.-K."/>
            <person name="Nabholz B."/>
        </authorList>
    </citation>
    <scope>NUCLEOTIDE SEQUENCE</scope>
    <source>
        <strain evidence="2">HGM_15179</strain>
        <tissue evidence="2">Muscle</tissue>
    </source>
</reference>
<dbReference type="PROSITE" id="PS50879">
    <property type="entry name" value="RNASE_H_1"/>
    <property type="match status" value="1"/>
</dbReference>
<evidence type="ECO:0000313" key="3">
    <source>
        <dbReference type="Proteomes" id="UP000796761"/>
    </source>
</evidence>
<dbReference type="AlphaFoldDB" id="A0A8K1FZI1"/>
<dbReference type="Gene3D" id="3.30.420.10">
    <property type="entry name" value="Ribonuclease H-like superfamily/Ribonuclease H"/>
    <property type="match status" value="1"/>
</dbReference>
<proteinExistence type="predicted"/>
<dbReference type="InterPro" id="IPR012337">
    <property type="entry name" value="RNaseH-like_sf"/>
</dbReference>
<keyword evidence="3" id="KW-1185">Reference proteome</keyword>
<sequence length="255" mass="29038">MIRQAGIRDWECRNSQEVSGEQKWPNQNPGWNAQSEEVEEADYNLLGRDMIIALSRNLIVKESQLVVSLYKLTTEDEGKIDTKELELRTTTAQNPAQFLFGEALEELTHNCAEVVEPQTKIRPDLEEKELEEEEKWFVDRSARVVEGKRKSGYAIVDGKSRKVVESRPLSASWSAQACELYAVLQALKRLKGKKGTIFTDSKYAFGMVPTFGKIWEERGLVSTRGKGLVHGEIIKQILEAIREPEAISIVHIRRH</sequence>
<dbReference type="InterPro" id="IPR002156">
    <property type="entry name" value="RNaseH_domain"/>
</dbReference>
<protein>
    <recommendedName>
        <fullName evidence="1">RNase H type-1 domain-containing protein</fullName>
    </recommendedName>
</protein>
<dbReference type="SUPFAM" id="SSF53098">
    <property type="entry name" value="Ribonuclease H-like"/>
    <property type="match status" value="1"/>
</dbReference>
<feature type="domain" description="RNase H type-1" evidence="1">
    <location>
        <begin position="130"/>
        <end position="255"/>
    </location>
</feature>
<evidence type="ECO:0000259" key="1">
    <source>
        <dbReference type="PROSITE" id="PS50879"/>
    </source>
</evidence>
<gene>
    <name evidence="2" type="ORF">HGM15179_018169</name>
</gene>
<accession>A0A8K1FZI1</accession>
<comment type="caution">
    <text evidence="2">The sequence shown here is derived from an EMBL/GenBank/DDBJ whole genome shotgun (WGS) entry which is preliminary data.</text>
</comment>
<dbReference type="EMBL" id="SWJQ01001202">
    <property type="protein sequence ID" value="TRZ08939.1"/>
    <property type="molecule type" value="Genomic_DNA"/>
</dbReference>
<dbReference type="OrthoDB" id="9950135at2759"/>
<evidence type="ECO:0000313" key="2">
    <source>
        <dbReference type="EMBL" id="TRZ08939.1"/>
    </source>
</evidence>
<dbReference type="Proteomes" id="UP000796761">
    <property type="component" value="Unassembled WGS sequence"/>
</dbReference>
<dbReference type="Pfam" id="PF00075">
    <property type="entry name" value="RNase_H"/>
    <property type="match status" value="1"/>
</dbReference>
<name>A0A8K1FZI1_9PASS</name>
<dbReference type="InterPro" id="IPR036397">
    <property type="entry name" value="RNaseH_sf"/>
</dbReference>
<organism evidence="2 3">
    <name type="scientific">Zosterops borbonicus</name>
    <dbReference type="NCBI Taxonomy" id="364589"/>
    <lineage>
        <taxon>Eukaryota</taxon>
        <taxon>Metazoa</taxon>
        <taxon>Chordata</taxon>
        <taxon>Craniata</taxon>
        <taxon>Vertebrata</taxon>
        <taxon>Euteleostomi</taxon>
        <taxon>Archelosauria</taxon>
        <taxon>Archosauria</taxon>
        <taxon>Dinosauria</taxon>
        <taxon>Saurischia</taxon>
        <taxon>Theropoda</taxon>
        <taxon>Coelurosauria</taxon>
        <taxon>Aves</taxon>
        <taxon>Neognathae</taxon>
        <taxon>Neoaves</taxon>
        <taxon>Telluraves</taxon>
        <taxon>Australaves</taxon>
        <taxon>Passeriformes</taxon>
        <taxon>Sylvioidea</taxon>
        <taxon>Zosteropidae</taxon>
        <taxon>Zosterops</taxon>
    </lineage>
</organism>
<dbReference type="GO" id="GO:0004523">
    <property type="term" value="F:RNA-DNA hybrid ribonuclease activity"/>
    <property type="evidence" value="ECO:0007669"/>
    <property type="project" value="InterPro"/>
</dbReference>
<dbReference type="GO" id="GO:0003676">
    <property type="term" value="F:nucleic acid binding"/>
    <property type="evidence" value="ECO:0007669"/>
    <property type="project" value="InterPro"/>
</dbReference>